<dbReference type="PANTHER" id="PTHR39335:SF1">
    <property type="entry name" value="BLL4220 PROTEIN"/>
    <property type="match status" value="1"/>
</dbReference>
<dbReference type="Proteomes" id="UP001415169">
    <property type="component" value="Unassembled WGS sequence"/>
</dbReference>
<feature type="signal peptide" evidence="1">
    <location>
        <begin position="1"/>
        <end position="21"/>
    </location>
</feature>
<name>A0ABP7ZM38_9MICO</name>
<comment type="caution">
    <text evidence="2">The sequence shown here is derived from an EMBL/GenBank/DDBJ whole genome shotgun (WGS) entry which is preliminary data.</text>
</comment>
<dbReference type="PROSITE" id="PS51257">
    <property type="entry name" value="PROKAR_LIPOPROTEIN"/>
    <property type="match status" value="1"/>
</dbReference>
<proteinExistence type="predicted"/>
<gene>
    <name evidence="2" type="ORF">GCM10022286_23010</name>
</gene>
<evidence type="ECO:0008006" key="4">
    <source>
        <dbReference type="Google" id="ProtNLM"/>
    </source>
</evidence>
<dbReference type="InterPro" id="IPR005297">
    <property type="entry name" value="Lipoprotein_repeat"/>
</dbReference>
<accession>A0ABP7ZM38</accession>
<evidence type="ECO:0000313" key="3">
    <source>
        <dbReference type="Proteomes" id="UP001415169"/>
    </source>
</evidence>
<dbReference type="Pfam" id="PF03640">
    <property type="entry name" value="Lipoprotein_15"/>
    <property type="match status" value="2"/>
</dbReference>
<evidence type="ECO:0000313" key="2">
    <source>
        <dbReference type="EMBL" id="GAA4163092.1"/>
    </source>
</evidence>
<dbReference type="RefSeq" id="WP_344791925.1">
    <property type="nucleotide sequence ID" value="NZ_BAABBV010000001.1"/>
</dbReference>
<sequence>MSRKTIALSVAIGSLAALVLAGCSGNTVGSAGAYGGTTPKASSSPAGGGSSASSGDTLTTASSSLGKIVVDGKGMTVYFYGKDTKGEKSSACTGVCLALWPAVTASGTPKVTGVTGKVGTIAGPNGTKQVTIDGLPIYTFSGDSAAGEVTGQLYENEWWAVAPDGAKITTSASTSDGSGSAGGY</sequence>
<feature type="chain" id="PRO_5047441811" description="Lipoprotein with Yx(FWY)xxD motif" evidence="1">
    <location>
        <begin position="22"/>
        <end position="184"/>
    </location>
</feature>
<keyword evidence="3" id="KW-1185">Reference proteome</keyword>
<organism evidence="2 3">
    <name type="scientific">Gryllotalpicola daejeonensis</name>
    <dbReference type="NCBI Taxonomy" id="993087"/>
    <lineage>
        <taxon>Bacteria</taxon>
        <taxon>Bacillati</taxon>
        <taxon>Actinomycetota</taxon>
        <taxon>Actinomycetes</taxon>
        <taxon>Micrococcales</taxon>
        <taxon>Microbacteriaceae</taxon>
        <taxon>Gryllotalpicola</taxon>
    </lineage>
</organism>
<evidence type="ECO:0000256" key="1">
    <source>
        <dbReference type="SAM" id="SignalP"/>
    </source>
</evidence>
<dbReference type="EMBL" id="BAABBV010000001">
    <property type="protein sequence ID" value="GAA4163092.1"/>
    <property type="molecule type" value="Genomic_DNA"/>
</dbReference>
<reference evidence="2" key="1">
    <citation type="journal article" date="2014" name="Int. J. Syst. Evol. Microbiol.">
        <title>Complete genome of a new Firmicutes species belonging to the dominant human colonic microbiota ('Ruminococcus bicirculans') reveals two chromosomes and a selective capacity to utilize plant glucans.</title>
        <authorList>
            <consortium name="NISC Comparative Sequencing Program"/>
            <person name="Wegmann U."/>
            <person name="Louis P."/>
            <person name="Goesmann A."/>
            <person name="Henrissat B."/>
            <person name="Duncan S.H."/>
            <person name="Flint H.J."/>
        </authorList>
    </citation>
    <scope>NUCLEOTIDE SEQUENCE</scope>
    <source>
        <strain evidence="2">JCM 17590</strain>
    </source>
</reference>
<protein>
    <recommendedName>
        <fullName evidence="4">Lipoprotein with Yx(FWY)xxD motif</fullName>
    </recommendedName>
</protein>
<dbReference type="PANTHER" id="PTHR39335">
    <property type="entry name" value="BLL4220 PROTEIN"/>
    <property type="match status" value="1"/>
</dbReference>
<keyword evidence="1" id="KW-0732">Signal</keyword>
<reference evidence="2" key="2">
    <citation type="submission" date="2023-12" db="EMBL/GenBank/DDBJ databases">
        <authorList>
            <person name="Sun Q."/>
            <person name="Inoue M."/>
        </authorList>
    </citation>
    <scope>NUCLEOTIDE SEQUENCE</scope>
    <source>
        <strain evidence="2">JCM 17590</strain>
    </source>
</reference>